<reference evidence="1 2" key="1">
    <citation type="submission" date="2018-08" db="EMBL/GenBank/DDBJ databases">
        <title>Comparative analysis of Prevotella intermedia strains.</title>
        <authorList>
            <person name="Moon J.-H."/>
            <person name="Lee J.-H."/>
        </authorList>
    </citation>
    <scope>NUCLEOTIDE SEQUENCE [LARGE SCALE GENOMIC DNA]</scope>
    <source>
        <strain evidence="1 2">ATCC 15033</strain>
    </source>
</reference>
<keyword evidence="2" id="KW-1185">Reference proteome</keyword>
<dbReference type="AlphaFoldDB" id="A0A3R7YN53"/>
<accession>A0A3R7YN53</accession>
<comment type="caution">
    <text evidence="1">The sequence shown here is derived from an EMBL/GenBank/DDBJ whole genome shotgun (WGS) entry which is preliminary data.</text>
</comment>
<gene>
    <name evidence="1" type="ORF">D2S45_03560</name>
</gene>
<sequence>MLIATNTVQQPKKYFQVSIVGSCEVETGERNLLHYAPSTHELVFKPVASFHYGYKECKNQLPCNVLRAIFIVLRAIYIM</sequence>
<evidence type="ECO:0000313" key="1">
    <source>
        <dbReference type="EMBL" id="RRF87980.1"/>
    </source>
</evidence>
<evidence type="ECO:0000313" key="2">
    <source>
        <dbReference type="Proteomes" id="UP000283868"/>
    </source>
</evidence>
<organism evidence="1 2">
    <name type="scientific">Prevotella intermedia</name>
    <dbReference type="NCBI Taxonomy" id="28131"/>
    <lineage>
        <taxon>Bacteria</taxon>
        <taxon>Pseudomonadati</taxon>
        <taxon>Bacteroidota</taxon>
        <taxon>Bacteroidia</taxon>
        <taxon>Bacteroidales</taxon>
        <taxon>Prevotellaceae</taxon>
        <taxon>Prevotella</taxon>
    </lineage>
</organism>
<dbReference type="EMBL" id="QXEN01000003">
    <property type="protein sequence ID" value="RRF87980.1"/>
    <property type="molecule type" value="Genomic_DNA"/>
</dbReference>
<protein>
    <submittedName>
        <fullName evidence="1">Uncharacterized protein</fullName>
    </submittedName>
</protein>
<proteinExistence type="predicted"/>
<name>A0A3R7YN53_PREIN</name>
<dbReference type="Proteomes" id="UP000283868">
    <property type="component" value="Unassembled WGS sequence"/>
</dbReference>